<keyword evidence="3" id="KW-0949">S-adenosyl-L-methionine</keyword>
<dbReference type="Pfam" id="PF04055">
    <property type="entry name" value="Radical_SAM"/>
    <property type="match status" value="1"/>
</dbReference>
<evidence type="ECO:0000256" key="7">
    <source>
        <dbReference type="ARBA" id="ARBA00023014"/>
    </source>
</evidence>
<evidence type="ECO:0000256" key="4">
    <source>
        <dbReference type="ARBA" id="ARBA00022723"/>
    </source>
</evidence>
<keyword evidence="5" id="KW-0560">Oxidoreductase</keyword>
<evidence type="ECO:0000256" key="5">
    <source>
        <dbReference type="ARBA" id="ARBA00023002"/>
    </source>
</evidence>
<dbReference type="InterPro" id="IPR000385">
    <property type="entry name" value="MoaA_NifB_PqqE_Fe-S-bd_CS"/>
</dbReference>
<organism evidence="9 10">
    <name type="scientific">Pseudomonas jessenii</name>
    <dbReference type="NCBI Taxonomy" id="77298"/>
    <lineage>
        <taxon>Bacteria</taxon>
        <taxon>Pseudomonadati</taxon>
        <taxon>Pseudomonadota</taxon>
        <taxon>Gammaproteobacteria</taxon>
        <taxon>Pseudomonadales</taxon>
        <taxon>Pseudomonadaceae</taxon>
        <taxon>Pseudomonas</taxon>
    </lineage>
</organism>
<dbReference type="EMBL" id="PDLL01001089">
    <property type="protein sequence ID" value="PYY66169.1"/>
    <property type="molecule type" value="Genomic_DNA"/>
</dbReference>
<comment type="cofactor">
    <cofactor evidence="1">
        <name>[4Fe-4S] cluster</name>
        <dbReference type="ChEBI" id="CHEBI:49883"/>
    </cofactor>
</comment>
<gene>
    <name evidence="9" type="ORF">CRX42_33890</name>
</gene>
<protein>
    <submittedName>
        <fullName evidence="9">Pyrroloquinoline quinone biosynthesis protein PqqE</fullName>
    </submittedName>
</protein>
<dbReference type="Gene3D" id="3.20.20.70">
    <property type="entry name" value="Aldolase class I"/>
    <property type="match status" value="1"/>
</dbReference>
<reference evidence="9 10" key="1">
    <citation type="journal article" date="2018" name="Appl. Microbiol. Biotechnol.">
        <title>Characterization of the caprolactam degradation pathway in Pseudomonas jessenii using mass spectrometry-based proteomics.</title>
        <authorList>
            <person name="Otzen M."/>
            <person name="Palacio C."/>
            <person name="Janssen D.B."/>
        </authorList>
    </citation>
    <scope>NUCLEOTIDE SEQUENCE [LARGE SCALE GENOMIC DNA]</scope>
    <source>
        <strain evidence="9 10">GO3</strain>
    </source>
</reference>
<dbReference type="AlphaFoldDB" id="A0A2W0E9J8"/>
<evidence type="ECO:0000259" key="8">
    <source>
        <dbReference type="PROSITE" id="PS51918"/>
    </source>
</evidence>
<proteinExistence type="predicted"/>
<dbReference type="PROSITE" id="PS01305">
    <property type="entry name" value="MOAA_NIFB_PQQE"/>
    <property type="match status" value="1"/>
</dbReference>
<evidence type="ECO:0000256" key="2">
    <source>
        <dbReference type="ARBA" id="ARBA00022485"/>
    </source>
</evidence>
<dbReference type="GO" id="GO:0046872">
    <property type="term" value="F:metal ion binding"/>
    <property type="evidence" value="ECO:0007669"/>
    <property type="project" value="UniProtKB-KW"/>
</dbReference>
<dbReference type="OrthoDB" id="9792276at2"/>
<dbReference type="SFLD" id="SFLDG01067">
    <property type="entry name" value="SPASM/twitch_domain_containing"/>
    <property type="match status" value="1"/>
</dbReference>
<dbReference type="Proteomes" id="UP000247437">
    <property type="component" value="Unassembled WGS sequence"/>
</dbReference>
<evidence type="ECO:0000256" key="6">
    <source>
        <dbReference type="ARBA" id="ARBA00023004"/>
    </source>
</evidence>
<name>A0A2W0E9J8_PSEJE</name>
<dbReference type="GO" id="GO:0051539">
    <property type="term" value="F:4 iron, 4 sulfur cluster binding"/>
    <property type="evidence" value="ECO:0007669"/>
    <property type="project" value="UniProtKB-KW"/>
</dbReference>
<dbReference type="InterPro" id="IPR007197">
    <property type="entry name" value="rSAM"/>
</dbReference>
<dbReference type="GO" id="GO:0016491">
    <property type="term" value="F:oxidoreductase activity"/>
    <property type="evidence" value="ECO:0007669"/>
    <property type="project" value="UniProtKB-KW"/>
</dbReference>
<evidence type="ECO:0000256" key="3">
    <source>
        <dbReference type="ARBA" id="ARBA00022691"/>
    </source>
</evidence>
<dbReference type="PANTHER" id="PTHR11228">
    <property type="entry name" value="RADICAL SAM DOMAIN PROTEIN"/>
    <property type="match status" value="1"/>
</dbReference>
<comment type="caution">
    <text evidence="9">The sequence shown here is derived from an EMBL/GenBank/DDBJ whole genome shotgun (WGS) entry which is preliminary data.</text>
</comment>
<evidence type="ECO:0000313" key="10">
    <source>
        <dbReference type="Proteomes" id="UP000247437"/>
    </source>
</evidence>
<dbReference type="RefSeq" id="WP_146242173.1">
    <property type="nucleotide sequence ID" value="NZ_PDLL01001089.1"/>
</dbReference>
<dbReference type="CDD" id="cd01335">
    <property type="entry name" value="Radical_SAM"/>
    <property type="match status" value="1"/>
</dbReference>
<dbReference type="InterPro" id="IPR050377">
    <property type="entry name" value="Radical_SAM_PqqE_MftC-like"/>
</dbReference>
<evidence type="ECO:0000256" key="1">
    <source>
        <dbReference type="ARBA" id="ARBA00001966"/>
    </source>
</evidence>
<dbReference type="SUPFAM" id="SSF102114">
    <property type="entry name" value="Radical SAM enzymes"/>
    <property type="match status" value="1"/>
</dbReference>
<evidence type="ECO:0000313" key="9">
    <source>
        <dbReference type="EMBL" id="PYY66169.1"/>
    </source>
</evidence>
<keyword evidence="7" id="KW-0411">Iron-sulfur</keyword>
<feature type="non-terminal residue" evidence="9">
    <location>
        <position position="103"/>
    </location>
</feature>
<dbReference type="PANTHER" id="PTHR11228:SF7">
    <property type="entry name" value="PQQA PEPTIDE CYCLASE"/>
    <property type="match status" value="1"/>
</dbReference>
<feature type="domain" description="Radical SAM core" evidence="8">
    <location>
        <begin position="21"/>
        <end position="103"/>
    </location>
</feature>
<accession>A0A2W0E9J8</accession>
<keyword evidence="2" id="KW-0004">4Fe-4S</keyword>
<dbReference type="InterPro" id="IPR013785">
    <property type="entry name" value="Aldolase_TIM"/>
</dbReference>
<dbReference type="SFLD" id="SFLDS00029">
    <property type="entry name" value="Radical_SAM"/>
    <property type="match status" value="1"/>
</dbReference>
<dbReference type="PROSITE" id="PS51918">
    <property type="entry name" value="RADICAL_SAM"/>
    <property type="match status" value="1"/>
</dbReference>
<sequence>MHSTGSNLPDSSRQVPPTPEVGLPLWLLAELTYRCPLQCPYCSNPLDFAEQGKELSTEQWIKVFREAREMGAAQLGFSGGEPLVRQDLAELIREARQVIPLCQ</sequence>
<keyword evidence="4" id="KW-0479">Metal-binding</keyword>
<keyword evidence="6" id="KW-0408">Iron</keyword>
<dbReference type="InterPro" id="IPR058240">
    <property type="entry name" value="rSAM_sf"/>
</dbReference>